<organism evidence="20 21">
    <name type="scientific">Sphagnum jensenii</name>
    <dbReference type="NCBI Taxonomy" id="128206"/>
    <lineage>
        <taxon>Eukaryota</taxon>
        <taxon>Viridiplantae</taxon>
        <taxon>Streptophyta</taxon>
        <taxon>Embryophyta</taxon>
        <taxon>Bryophyta</taxon>
        <taxon>Sphagnophytina</taxon>
        <taxon>Sphagnopsida</taxon>
        <taxon>Sphagnales</taxon>
        <taxon>Sphagnaceae</taxon>
        <taxon>Sphagnum</taxon>
    </lineage>
</organism>
<feature type="chain" id="PRO_5046061200" description="Protein kinase domain-containing protein" evidence="18">
    <location>
        <begin position="30"/>
        <end position="980"/>
    </location>
</feature>
<dbReference type="PROSITE" id="PS00107">
    <property type="entry name" value="PROTEIN_KINASE_ATP"/>
    <property type="match status" value="1"/>
</dbReference>
<feature type="region of interest" description="Disordered" evidence="16">
    <location>
        <begin position="939"/>
        <end position="980"/>
    </location>
</feature>
<keyword evidence="8" id="KW-0677">Repeat</keyword>
<dbReference type="Gene3D" id="1.10.510.10">
    <property type="entry name" value="Transferase(Phosphotransferase) domain 1"/>
    <property type="match status" value="1"/>
</dbReference>
<keyword evidence="11 15" id="KW-0067">ATP-binding</keyword>
<evidence type="ECO:0000256" key="8">
    <source>
        <dbReference type="ARBA" id="ARBA00022737"/>
    </source>
</evidence>
<dbReference type="PANTHER" id="PTHR45974:SF266">
    <property type="entry name" value="LEUCINE-RICH REPEAT RECEPTOR PROTEIN KINASE HPCA1"/>
    <property type="match status" value="1"/>
</dbReference>
<name>A0ABP0XLC5_9BRYO</name>
<dbReference type="InterPro" id="IPR000719">
    <property type="entry name" value="Prot_kinase_dom"/>
</dbReference>
<keyword evidence="4" id="KW-0433">Leucine-rich repeat</keyword>
<dbReference type="SMART" id="SM00220">
    <property type="entry name" value="S_TKc"/>
    <property type="match status" value="1"/>
</dbReference>
<feature type="domain" description="Protein kinase" evidence="19">
    <location>
        <begin position="655"/>
        <end position="928"/>
    </location>
</feature>
<dbReference type="Pfam" id="PF00560">
    <property type="entry name" value="LRR_1"/>
    <property type="match status" value="4"/>
</dbReference>
<sequence>MGLLQGSWKLQGFVTLLCCCSALFSCSTAVTNPNEVIALLSIQQAFNGNPPWPSSTDPCDSAWIGVTCDGTNTTVTSLVLSSMSLKGTLSPAIGALSNLTDLEISYNTGISGPLPPELGNLTQLTTLSLQSCSYTGPIPSTLSNLIKLTFLALNGNQLTGTIPSGLGALTQLYWFDLSINNLTGSLPVSTTSPDGHGLDQLQKAQHFHLYNNSLSGSIPPELGGTTTDRPLGSLIHLLLDSNAFTGTIPPSLGNITTLLFLNLMNNNLVGPIPQTLNNITSPTGTLQQLQLGNNHLNGTIPNLSALHNLTLIDLSNNQYDPQPYPSWLNVTTNLETITLQNSSLVGQLPADVLSYPLLQVLNLADNGLNGTFTIPATIGGNLSLVSIQNNNISTINQLSPSTSFSTVQFAFANNPICSPTSFVKPQYGCSNETTALETWSSPYSGQNSCNGMSCPGLTLNPQNCTCADPLTIILVIQQPSFSTITDSLMGLLQGYLYRGLGLQSQQVWITAATFTDNGRVNVTILFFPFDSSTMLDQATVTNITSTLEKQDVNLTYVFQPYYLAFANGLTVLGSSSSLAKGAIIGIVVGAVVVVLVLAALTIYVVMLRRRAKKLEEMSKPFASWGEGGGDNGEAPKLKGARRFYFAELKKATDNFSESNEIGAGGYGKVYKGVLPEGDLVAVKRAQKESMQGAHEFKTEIEILSRVHHRNLVNLVGFCYEQGEQMLVYEFMVNGTLREWLLGKMKEPLDWNRRLQIAVGSARGLTYLHENIDQPIIHRDVKSANILLDDKLTAKVADFGLSKLAPDADEKQQHVSTQVKGTLGYLDPEYYTSQQLSDKSDVYSYGVVLLEILSGHQPIERGKYIVREVRLALDRGGIQAVRPLLDPVLADIPMQNIEPVLDLALRCVEEKAVDRPSMNEVVKSLEAILAQNPRDSAVTFADTTSSQNPTAIYDNQDLLSRGNDPSFQYSGGYAPRDVEPK</sequence>
<dbReference type="PROSITE" id="PS50011">
    <property type="entry name" value="PROTEIN_KINASE_DOM"/>
    <property type="match status" value="1"/>
</dbReference>
<feature type="compositionally biased region" description="Polar residues" evidence="16">
    <location>
        <begin position="940"/>
        <end position="949"/>
    </location>
</feature>
<dbReference type="InterPro" id="IPR032675">
    <property type="entry name" value="LRR_dom_sf"/>
</dbReference>
<dbReference type="PANTHER" id="PTHR45974">
    <property type="entry name" value="RECEPTOR-LIKE PROTEIN 55"/>
    <property type="match status" value="1"/>
</dbReference>
<proteinExistence type="inferred from homology"/>
<dbReference type="Gene3D" id="3.80.10.10">
    <property type="entry name" value="Ribonuclease Inhibitor"/>
    <property type="match status" value="3"/>
</dbReference>
<dbReference type="PROSITE" id="PS00108">
    <property type="entry name" value="PROTEIN_KINASE_ST"/>
    <property type="match status" value="1"/>
</dbReference>
<keyword evidence="13 17" id="KW-0472">Membrane</keyword>
<accession>A0ABP0XLC5</accession>
<evidence type="ECO:0000259" key="19">
    <source>
        <dbReference type="PROSITE" id="PS50011"/>
    </source>
</evidence>
<evidence type="ECO:0000256" key="1">
    <source>
        <dbReference type="ARBA" id="ARBA00004370"/>
    </source>
</evidence>
<dbReference type="InterPro" id="IPR001611">
    <property type="entry name" value="Leu-rich_rpt"/>
</dbReference>
<feature type="transmembrane region" description="Helical" evidence="17">
    <location>
        <begin position="582"/>
        <end position="607"/>
    </location>
</feature>
<evidence type="ECO:0000256" key="16">
    <source>
        <dbReference type="SAM" id="MobiDB-lite"/>
    </source>
</evidence>
<evidence type="ECO:0000256" key="12">
    <source>
        <dbReference type="ARBA" id="ARBA00022989"/>
    </source>
</evidence>
<keyword evidence="3" id="KW-0723">Serine/threonine-protein kinase</keyword>
<keyword evidence="14" id="KW-0325">Glycoprotein</keyword>
<dbReference type="InterPro" id="IPR001245">
    <property type="entry name" value="Ser-Thr/Tyr_kinase_cat_dom"/>
</dbReference>
<dbReference type="Pfam" id="PF08263">
    <property type="entry name" value="LRRNT_2"/>
    <property type="match status" value="1"/>
</dbReference>
<evidence type="ECO:0000313" key="20">
    <source>
        <dbReference type="EMBL" id="CAK9278410.1"/>
    </source>
</evidence>
<keyword evidence="6 17" id="KW-0812">Transmembrane</keyword>
<dbReference type="Gene3D" id="3.30.200.20">
    <property type="entry name" value="Phosphorylase Kinase, domain 1"/>
    <property type="match status" value="1"/>
</dbReference>
<gene>
    <name evidence="20" type="ORF">CSSPJE1EN1_LOCUS23888</name>
</gene>
<keyword evidence="9 15" id="KW-0547">Nucleotide-binding</keyword>
<feature type="signal peptide" evidence="18">
    <location>
        <begin position="1"/>
        <end position="29"/>
    </location>
</feature>
<evidence type="ECO:0000256" key="11">
    <source>
        <dbReference type="ARBA" id="ARBA00022840"/>
    </source>
</evidence>
<dbReference type="SUPFAM" id="SSF56112">
    <property type="entry name" value="Protein kinase-like (PK-like)"/>
    <property type="match status" value="1"/>
</dbReference>
<dbReference type="EMBL" id="OZ020104">
    <property type="protein sequence ID" value="CAK9278410.1"/>
    <property type="molecule type" value="Genomic_DNA"/>
</dbReference>
<dbReference type="InterPro" id="IPR011009">
    <property type="entry name" value="Kinase-like_dom_sf"/>
</dbReference>
<keyword evidence="5" id="KW-0808">Transferase</keyword>
<evidence type="ECO:0000256" key="6">
    <source>
        <dbReference type="ARBA" id="ARBA00022692"/>
    </source>
</evidence>
<evidence type="ECO:0000256" key="18">
    <source>
        <dbReference type="SAM" id="SignalP"/>
    </source>
</evidence>
<dbReference type="CDD" id="cd14066">
    <property type="entry name" value="STKc_IRAK"/>
    <property type="match status" value="1"/>
</dbReference>
<keyword evidence="12 17" id="KW-1133">Transmembrane helix</keyword>
<dbReference type="InterPro" id="IPR008271">
    <property type="entry name" value="Ser/Thr_kinase_AS"/>
</dbReference>
<evidence type="ECO:0000256" key="17">
    <source>
        <dbReference type="SAM" id="Phobius"/>
    </source>
</evidence>
<dbReference type="Pfam" id="PF07714">
    <property type="entry name" value="PK_Tyr_Ser-Thr"/>
    <property type="match status" value="1"/>
</dbReference>
<feature type="binding site" evidence="15">
    <location>
        <position position="683"/>
    </location>
    <ligand>
        <name>ATP</name>
        <dbReference type="ChEBI" id="CHEBI:30616"/>
    </ligand>
</feature>
<evidence type="ECO:0000256" key="15">
    <source>
        <dbReference type="PROSITE-ProRule" id="PRU10141"/>
    </source>
</evidence>
<evidence type="ECO:0000256" key="13">
    <source>
        <dbReference type="ARBA" id="ARBA00023136"/>
    </source>
</evidence>
<evidence type="ECO:0000256" key="7">
    <source>
        <dbReference type="ARBA" id="ARBA00022729"/>
    </source>
</evidence>
<evidence type="ECO:0000256" key="4">
    <source>
        <dbReference type="ARBA" id="ARBA00022614"/>
    </source>
</evidence>
<evidence type="ECO:0000256" key="14">
    <source>
        <dbReference type="ARBA" id="ARBA00023180"/>
    </source>
</evidence>
<evidence type="ECO:0000256" key="10">
    <source>
        <dbReference type="ARBA" id="ARBA00022777"/>
    </source>
</evidence>
<protein>
    <recommendedName>
        <fullName evidence="19">Protein kinase domain-containing protein</fullName>
    </recommendedName>
</protein>
<comment type="similarity">
    <text evidence="2">Belongs to the protein kinase superfamily. Ser/Thr protein kinase family.</text>
</comment>
<keyword evidence="7 18" id="KW-0732">Signal</keyword>
<dbReference type="Proteomes" id="UP001497444">
    <property type="component" value="Chromosome 9"/>
</dbReference>
<evidence type="ECO:0000256" key="2">
    <source>
        <dbReference type="ARBA" id="ARBA00008684"/>
    </source>
</evidence>
<reference evidence="20" key="1">
    <citation type="submission" date="2024-02" db="EMBL/GenBank/DDBJ databases">
        <authorList>
            <consortium name="ELIXIR-Norway"/>
            <consortium name="Elixir Norway"/>
        </authorList>
    </citation>
    <scope>NUCLEOTIDE SEQUENCE</scope>
</reference>
<comment type="subcellular location">
    <subcellularLocation>
        <location evidence="1">Membrane</location>
    </subcellularLocation>
</comment>
<evidence type="ECO:0000256" key="9">
    <source>
        <dbReference type="ARBA" id="ARBA00022741"/>
    </source>
</evidence>
<evidence type="ECO:0000256" key="3">
    <source>
        <dbReference type="ARBA" id="ARBA00022527"/>
    </source>
</evidence>
<dbReference type="SUPFAM" id="SSF52058">
    <property type="entry name" value="L domain-like"/>
    <property type="match status" value="1"/>
</dbReference>
<dbReference type="InterPro" id="IPR017441">
    <property type="entry name" value="Protein_kinase_ATP_BS"/>
</dbReference>
<keyword evidence="21" id="KW-1185">Reference proteome</keyword>
<evidence type="ECO:0000313" key="21">
    <source>
        <dbReference type="Proteomes" id="UP001497444"/>
    </source>
</evidence>
<dbReference type="InterPro" id="IPR013210">
    <property type="entry name" value="LRR_N_plant-typ"/>
</dbReference>
<keyword evidence="10" id="KW-0418">Kinase</keyword>
<evidence type="ECO:0000256" key="5">
    <source>
        <dbReference type="ARBA" id="ARBA00022679"/>
    </source>
</evidence>